<proteinExistence type="inferred from homology"/>
<evidence type="ECO:0000256" key="3">
    <source>
        <dbReference type="ARBA" id="ARBA00022490"/>
    </source>
</evidence>
<feature type="coiled-coil region" evidence="12">
    <location>
        <begin position="24"/>
        <end position="55"/>
    </location>
</feature>
<evidence type="ECO:0000313" key="14">
    <source>
        <dbReference type="Proteomes" id="UP001221898"/>
    </source>
</evidence>
<dbReference type="GO" id="GO:0060294">
    <property type="term" value="P:cilium movement involved in cell motility"/>
    <property type="evidence" value="ECO:0007669"/>
    <property type="project" value="UniProtKB-UniRule"/>
</dbReference>
<dbReference type="GO" id="GO:0060271">
    <property type="term" value="P:cilium assembly"/>
    <property type="evidence" value="ECO:0007669"/>
    <property type="project" value="UniProtKB-UniRule"/>
</dbReference>
<dbReference type="Proteomes" id="UP001221898">
    <property type="component" value="Unassembled WGS sequence"/>
</dbReference>
<evidence type="ECO:0000256" key="11">
    <source>
        <dbReference type="RuleBase" id="RU367040"/>
    </source>
</evidence>
<protein>
    <recommendedName>
        <fullName evidence="11">Tektin</fullName>
    </recommendedName>
</protein>
<keyword evidence="4 11" id="KW-0282">Flagellum</keyword>
<evidence type="ECO:0000256" key="9">
    <source>
        <dbReference type="ARBA" id="ARBA00045224"/>
    </source>
</evidence>
<comment type="function">
    <text evidence="9">Microtubule inner protein (MIP) part of the dynein-decorated doublet microtubules (DMTs) in cilia and flagellar axoneme. Forms filamentous polymers in the walls of ciliary and flagellar microtubules.</text>
</comment>
<keyword evidence="5 12" id="KW-0175">Coiled coil</keyword>
<comment type="caution">
    <text evidence="13">The sequence shown here is derived from an EMBL/GenBank/DDBJ whole genome shotgun (WGS) entry which is preliminary data.</text>
</comment>
<keyword evidence="3" id="KW-0963">Cytoplasm</keyword>
<dbReference type="GO" id="GO:0005930">
    <property type="term" value="C:axoneme"/>
    <property type="evidence" value="ECO:0007669"/>
    <property type="project" value="UniProtKB-SubCell"/>
</dbReference>
<evidence type="ECO:0000256" key="8">
    <source>
        <dbReference type="ARBA" id="ARBA00023273"/>
    </source>
</evidence>
<comment type="subunit">
    <text evidence="10">Microtubule inner protein component of sperm flagellar doublet microtubules.</text>
</comment>
<dbReference type="InterPro" id="IPR048256">
    <property type="entry name" value="Tektin-like"/>
</dbReference>
<dbReference type="GO" id="GO:0015630">
    <property type="term" value="C:microtubule cytoskeleton"/>
    <property type="evidence" value="ECO:0007669"/>
    <property type="project" value="UniProtKB-UniRule"/>
</dbReference>
<evidence type="ECO:0000256" key="12">
    <source>
        <dbReference type="SAM" id="Coils"/>
    </source>
</evidence>
<dbReference type="PRINTS" id="PR00511">
    <property type="entry name" value="TEKTIN"/>
</dbReference>
<keyword evidence="7" id="KW-0206">Cytoskeleton</keyword>
<comment type="similarity">
    <text evidence="2 11">Belongs to the tektin family.</text>
</comment>
<dbReference type="Pfam" id="PF03148">
    <property type="entry name" value="Tektin"/>
    <property type="match status" value="1"/>
</dbReference>
<sequence length="162" mass="18421">MLNSMLEQMDADIRRQNQAAGNVLEQNIQDNKSAKEQMEDSLAKVLADIDSQDRNMVSLKIAIEVKKGLISVAQTQLAVRSQRPRKELCHDPAQVQLLAEVQEHSAYIKRLSGYLSQADMELQALNRTQLFLEQKIQDKSLSLDIDQAIYVQLFQTIAVYTF</sequence>
<evidence type="ECO:0000256" key="4">
    <source>
        <dbReference type="ARBA" id="ARBA00022846"/>
    </source>
</evidence>
<dbReference type="InterPro" id="IPR000435">
    <property type="entry name" value="Tektins"/>
</dbReference>
<accession>A0AAD7T5U9</accession>
<dbReference type="PANTHER" id="PTHR19960">
    <property type="entry name" value="TEKTIN"/>
    <property type="match status" value="1"/>
</dbReference>
<organism evidence="13 14">
    <name type="scientific">Aldrovandia affinis</name>
    <dbReference type="NCBI Taxonomy" id="143900"/>
    <lineage>
        <taxon>Eukaryota</taxon>
        <taxon>Metazoa</taxon>
        <taxon>Chordata</taxon>
        <taxon>Craniata</taxon>
        <taxon>Vertebrata</taxon>
        <taxon>Euteleostomi</taxon>
        <taxon>Actinopterygii</taxon>
        <taxon>Neopterygii</taxon>
        <taxon>Teleostei</taxon>
        <taxon>Notacanthiformes</taxon>
        <taxon>Halosauridae</taxon>
        <taxon>Aldrovandia</taxon>
    </lineage>
</organism>
<gene>
    <name evidence="13" type="ORF">AAFF_G00025020</name>
</gene>
<evidence type="ECO:0000256" key="7">
    <source>
        <dbReference type="ARBA" id="ARBA00023212"/>
    </source>
</evidence>
<dbReference type="EMBL" id="JAINUG010000011">
    <property type="protein sequence ID" value="KAJ8414979.1"/>
    <property type="molecule type" value="Genomic_DNA"/>
</dbReference>
<name>A0AAD7T5U9_9TELE</name>
<reference evidence="13" key="1">
    <citation type="journal article" date="2023" name="Science">
        <title>Genome structures resolve the early diversification of teleost fishes.</title>
        <authorList>
            <person name="Parey E."/>
            <person name="Louis A."/>
            <person name="Montfort J."/>
            <person name="Bouchez O."/>
            <person name="Roques C."/>
            <person name="Iampietro C."/>
            <person name="Lluch J."/>
            <person name="Castinel A."/>
            <person name="Donnadieu C."/>
            <person name="Desvignes T."/>
            <person name="Floi Bucao C."/>
            <person name="Jouanno E."/>
            <person name="Wen M."/>
            <person name="Mejri S."/>
            <person name="Dirks R."/>
            <person name="Jansen H."/>
            <person name="Henkel C."/>
            <person name="Chen W.J."/>
            <person name="Zahm M."/>
            <person name="Cabau C."/>
            <person name="Klopp C."/>
            <person name="Thompson A.W."/>
            <person name="Robinson-Rechavi M."/>
            <person name="Braasch I."/>
            <person name="Lecointre G."/>
            <person name="Bobe J."/>
            <person name="Postlethwait J.H."/>
            <person name="Berthelot C."/>
            <person name="Roest Crollius H."/>
            <person name="Guiguen Y."/>
        </authorList>
    </citation>
    <scope>NUCLEOTIDE SEQUENCE</scope>
    <source>
        <strain evidence="13">NC1722</strain>
    </source>
</reference>
<evidence type="ECO:0000313" key="13">
    <source>
        <dbReference type="EMBL" id="KAJ8414979.1"/>
    </source>
</evidence>
<dbReference type="PANTHER" id="PTHR19960:SF25">
    <property type="entry name" value="TEKTIN-1"/>
    <property type="match status" value="1"/>
</dbReference>
<dbReference type="GO" id="GO:0005634">
    <property type="term" value="C:nucleus"/>
    <property type="evidence" value="ECO:0007669"/>
    <property type="project" value="TreeGrafter"/>
</dbReference>
<keyword evidence="14" id="KW-1185">Reference proteome</keyword>
<evidence type="ECO:0000256" key="1">
    <source>
        <dbReference type="ARBA" id="ARBA00004611"/>
    </source>
</evidence>
<dbReference type="AlphaFoldDB" id="A0AAD7T5U9"/>
<evidence type="ECO:0000256" key="10">
    <source>
        <dbReference type="ARBA" id="ARBA00046435"/>
    </source>
</evidence>
<evidence type="ECO:0000256" key="5">
    <source>
        <dbReference type="ARBA" id="ARBA00023054"/>
    </source>
</evidence>
<comment type="subcellular location">
    <subcellularLocation>
        <location evidence="11">Cytoplasm</location>
        <location evidence="11">Cytoskeleton</location>
        <location evidence="11">Cilium axoneme</location>
    </subcellularLocation>
    <subcellularLocation>
        <location evidence="1">Cytoplasm</location>
        <location evidence="1">Cytoskeleton</location>
        <location evidence="1">Flagellum axoneme</location>
    </subcellularLocation>
</comment>
<keyword evidence="8 11" id="KW-0966">Cell projection</keyword>
<keyword evidence="6 11" id="KW-0969">Cilium</keyword>
<evidence type="ECO:0000256" key="6">
    <source>
        <dbReference type="ARBA" id="ARBA00023069"/>
    </source>
</evidence>
<evidence type="ECO:0000256" key="2">
    <source>
        <dbReference type="ARBA" id="ARBA00007209"/>
    </source>
</evidence>